<sequence>MPTARAALPPRRLPPPAAAGHPLADLPLASPPPTDLPLAGRPPPPTGLRTSSPPIAARRRPSAKRMPSFKLQNGCFKKVTNISIMRSLQLRSSEQYKWWIRKTYRNNGTKASNPVASQRATPIIAYRIV</sequence>
<feature type="compositionally biased region" description="Pro residues" evidence="1">
    <location>
        <begin position="29"/>
        <end position="46"/>
    </location>
</feature>
<evidence type="ECO:0000313" key="3">
    <source>
        <dbReference type="EMBL" id="KAG8052166.1"/>
    </source>
</evidence>
<dbReference type="AlphaFoldDB" id="A0A8J5RVN6"/>
<accession>A0A8J5RVN6</accession>
<organism evidence="2 4">
    <name type="scientific">Zizania palustris</name>
    <name type="common">Northern wild rice</name>
    <dbReference type="NCBI Taxonomy" id="103762"/>
    <lineage>
        <taxon>Eukaryota</taxon>
        <taxon>Viridiplantae</taxon>
        <taxon>Streptophyta</taxon>
        <taxon>Embryophyta</taxon>
        <taxon>Tracheophyta</taxon>
        <taxon>Spermatophyta</taxon>
        <taxon>Magnoliopsida</taxon>
        <taxon>Liliopsida</taxon>
        <taxon>Poales</taxon>
        <taxon>Poaceae</taxon>
        <taxon>BOP clade</taxon>
        <taxon>Oryzoideae</taxon>
        <taxon>Oryzeae</taxon>
        <taxon>Zizaniinae</taxon>
        <taxon>Zizania</taxon>
    </lineage>
</organism>
<feature type="compositionally biased region" description="Low complexity" evidence="1">
    <location>
        <begin position="18"/>
        <end position="28"/>
    </location>
</feature>
<keyword evidence="4" id="KW-1185">Reference proteome</keyword>
<evidence type="ECO:0000256" key="1">
    <source>
        <dbReference type="SAM" id="MobiDB-lite"/>
    </source>
</evidence>
<evidence type="ECO:0000313" key="4">
    <source>
        <dbReference type="Proteomes" id="UP000729402"/>
    </source>
</evidence>
<reference evidence="2" key="1">
    <citation type="journal article" date="2021" name="bioRxiv">
        <title>Whole Genome Assembly and Annotation of Northern Wild Rice, Zizania palustris L., Supports a Whole Genome Duplication in the Zizania Genus.</title>
        <authorList>
            <person name="Haas M."/>
            <person name="Kono T."/>
            <person name="Macchietto M."/>
            <person name="Millas R."/>
            <person name="McGilp L."/>
            <person name="Shao M."/>
            <person name="Duquette J."/>
            <person name="Hirsch C.N."/>
            <person name="Kimball J."/>
        </authorList>
    </citation>
    <scope>NUCLEOTIDE SEQUENCE</scope>
    <source>
        <tissue evidence="2">Fresh leaf tissue</tissue>
    </source>
</reference>
<dbReference type="Proteomes" id="UP000729402">
    <property type="component" value="Unassembled WGS sequence"/>
</dbReference>
<proteinExistence type="predicted"/>
<protein>
    <submittedName>
        <fullName evidence="2">Uncharacterized protein</fullName>
    </submittedName>
</protein>
<dbReference type="EMBL" id="JAAALK010000288">
    <property type="protein sequence ID" value="KAG8052166.1"/>
    <property type="molecule type" value="Genomic_DNA"/>
</dbReference>
<feature type="compositionally biased region" description="Low complexity" evidence="1">
    <location>
        <begin position="1"/>
        <end position="10"/>
    </location>
</feature>
<feature type="region of interest" description="Disordered" evidence="1">
    <location>
        <begin position="1"/>
        <end position="68"/>
    </location>
</feature>
<name>A0A8J5RVN6_ZIZPA</name>
<dbReference type="EMBL" id="JAAALK010000288">
    <property type="protein sequence ID" value="KAG8052163.1"/>
    <property type="molecule type" value="Genomic_DNA"/>
</dbReference>
<gene>
    <name evidence="2" type="ORF">GUJ93_ZPchr0001g29794</name>
    <name evidence="3" type="ORF">GUJ93_ZPchr0001g30894</name>
</gene>
<reference evidence="2" key="2">
    <citation type="submission" date="2021-02" db="EMBL/GenBank/DDBJ databases">
        <authorList>
            <person name="Kimball J.A."/>
            <person name="Haas M.W."/>
            <person name="Macchietto M."/>
            <person name="Kono T."/>
            <person name="Duquette J."/>
            <person name="Shao M."/>
        </authorList>
    </citation>
    <scope>NUCLEOTIDE SEQUENCE</scope>
    <source>
        <tissue evidence="2">Fresh leaf tissue</tissue>
    </source>
</reference>
<evidence type="ECO:0000313" key="2">
    <source>
        <dbReference type="EMBL" id="KAG8052163.1"/>
    </source>
</evidence>
<comment type="caution">
    <text evidence="2">The sequence shown here is derived from an EMBL/GenBank/DDBJ whole genome shotgun (WGS) entry which is preliminary data.</text>
</comment>